<dbReference type="Pfam" id="PF08447">
    <property type="entry name" value="PAS_3"/>
    <property type="match status" value="1"/>
</dbReference>
<dbReference type="SUPFAM" id="SSF141868">
    <property type="entry name" value="EAL domain-like"/>
    <property type="match status" value="1"/>
</dbReference>
<dbReference type="STRING" id="1223802.SUTH_00755"/>
<dbReference type="InterPro" id="IPR043128">
    <property type="entry name" value="Rev_trsase/Diguanyl_cyclase"/>
</dbReference>
<dbReference type="CDD" id="cd00130">
    <property type="entry name" value="PAS"/>
    <property type="match status" value="2"/>
</dbReference>
<dbReference type="SMART" id="SM00267">
    <property type="entry name" value="GGDEF"/>
    <property type="match status" value="1"/>
</dbReference>
<dbReference type="InterPro" id="IPR052155">
    <property type="entry name" value="Biofilm_reg_signaling"/>
</dbReference>
<evidence type="ECO:0000256" key="1">
    <source>
        <dbReference type="ARBA" id="ARBA00004429"/>
    </source>
</evidence>
<dbReference type="InterPro" id="IPR000014">
    <property type="entry name" value="PAS"/>
</dbReference>
<dbReference type="Gene3D" id="3.30.70.270">
    <property type="match status" value="1"/>
</dbReference>
<dbReference type="PROSITE" id="PS50112">
    <property type="entry name" value="PAS"/>
    <property type="match status" value="2"/>
</dbReference>
<evidence type="ECO:0000259" key="15">
    <source>
        <dbReference type="PROSITE" id="PS50883"/>
    </source>
</evidence>
<dbReference type="PROSITE" id="PS50883">
    <property type="entry name" value="EAL"/>
    <property type="match status" value="1"/>
</dbReference>
<keyword evidence="5 12" id="KW-0812">Transmembrane</keyword>
<dbReference type="RefSeq" id="WP_052473178.1">
    <property type="nucleotide sequence ID" value="NZ_AP012547.1"/>
</dbReference>
<accession>W0SCS6</accession>
<dbReference type="NCBIfam" id="TIGR00229">
    <property type="entry name" value="sensory_box"/>
    <property type="match status" value="2"/>
</dbReference>
<evidence type="ECO:0000259" key="13">
    <source>
        <dbReference type="PROSITE" id="PS50112"/>
    </source>
</evidence>
<evidence type="ECO:0000256" key="8">
    <source>
        <dbReference type="ARBA" id="ARBA00022989"/>
    </source>
</evidence>
<feature type="transmembrane region" description="Helical" evidence="12">
    <location>
        <begin position="19"/>
        <end position="37"/>
    </location>
</feature>
<dbReference type="InterPro" id="IPR001610">
    <property type="entry name" value="PAC"/>
</dbReference>
<dbReference type="SUPFAM" id="SSF55073">
    <property type="entry name" value="Nucleotide cyclase"/>
    <property type="match status" value="1"/>
</dbReference>
<feature type="transmembrane region" description="Helical" evidence="12">
    <location>
        <begin position="123"/>
        <end position="145"/>
    </location>
</feature>
<feature type="domain" description="PAS" evidence="13">
    <location>
        <begin position="606"/>
        <end position="651"/>
    </location>
</feature>
<evidence type="ECO:0000313" key="17">
    <source>
        <dbReference type="EMBL" id="BAO28565.1"/>
    </source>
</evidence>
<evidence type="ECO:0000256" key="7">
    <source>
        <dbReference type="ARBA" id="ARBA00022741"/>
    </source>
</evidence>
<dbReference type="InterPro" id="IPR000160">
    <property type="entry name" value="GGDEF_dom"/>
</dbReference>
<evidence type="ECO:0000313" key="18">
    <source>
        <dbReference type="Proteomes" id="UP000031637"/>
    </source>
</evidence>
<evidence type="ECO:0000259" key="14">
    <source>
        <dbReference type="PROSITE" id="PS50113"/>
    </source>
</evidence>
<dbReference type="EMBL" id="AP012547">
    <property type="protein sequence ID" value="BAO28565.1"/>
    <property type="molecule type" value="Genomic_DNA"/>
</dbReference>
<dbReference type="InterPro" id="IPR013655">
    <property type="entry name" value="PAS_fold_3"/>
</dbReference>
<gene>
    <name evidence="17" type="ORF">SUTH_00755</name>
</gene>
<dbReference type="PANTHER" id="PTHR44757">
    <property type="entry name" value="DIGUANYLATE CYCLASE DGCP"/>
    <property type="match status" value="1"/>
</dbReference>
<comment type="subcellular location">
    <subcellularLocation>
        <location evidence="1">Cell inner membrane</location>
        <topology evidence="1">Multi-pass membrane protein</topology>
    </subcellularLocation>
</comment>
<evidence type="ECO:0000256" key="5">
    <source>
        <dbReference type="ARBA" id="ARBA00022692"/>
    </source>
</evidence>
<dbReference type="GO" id="GO:0071111">
    <property type="term" value="F:cyclic-guanylate-specific phosphodiesterase activity"/>
    <property type="evidence" value="ECO:0007669"/>
    <property type="project" value="UniProtKB-EC"/>
</dbReference>
<dbReference type="Gene3D" id="2.10.70.100">
    <property type="match status" value="1"/>
</dbReference>
<dbReference type="InterPro" id="IPR000700">
    <property type="entry name" value="PAS-assoc_C"/>
</dbReference>
<reference evidence="17 18" key="1">
    <citation type="journal article" date="2014" name="Syst. Appl. Microbiol.">
        <title>Complete genomes of freshwater sulfur oxidizers Sulfuricella denitrificans skB26 and Sulfuritalea hydrogenivorans sk43H: genetic insights into the sulfur oxidation pathway of betaproteobacteria.</title>
        <authorList>
            <person name="Watanabe T."/>
            <person name="Kojima H."/>
            <person name="Fukui M."/>
        </authorList>
    </citation>
    <scope>NUCLEOTIDE SEQUENCE [LARGE SCALE GENOMIC DNA]</scope>
    <source>
        <strain evidence="17">DSM22779</strain>
    </source>
</reference>
<evidence type="ECO:0000256" key="10">
    <source>
        <dbReference type="ARBA" id="ARBA00051114"/>
    </source>
</evidence>
<feature type="domain" description="PAC" evidence="14">
    <location>
        <begin position="679"/>
        <end position="732"/>
    </location>
</feature>
<dbReference type="InterPro" id="IPR035965">
    <property type="entry name" value="PAS-like_dom_sf"/>
</dbReference>
<keyword evidence="18" id="KW-1185">Reference proteome</keyword>
<dbReference type="SUPFAM" id="SSF55785">
    <property type="entry name" value="PYP-like sensor domain (PAS domain)"/>
    <property type="match status" value="4"/>
</dbReference>
<keyword evidence="11" id="KW-0175">Coiled coil</keyword>
<dbReference type="HOGENOM" id="CLU_000445_70_20_4"/>
<keyword evidence="4" id="KW-0808">Transferase</keyword>
<dbReference type="Proteomes" id="UP000031637">
    <property type="component" value="Chromosome"/>
</dbReference>
<dbReference type="PROSITE" id="PS50113">
    <property type="entry name" value="PAC"/>
    <property type="match status" value="2"/>
</dbReference>
<feature type="transmembrane region" description="Helical" evidence="12">
    <location>
        <begin position="157"/>
        <end position="175"/>
    </location>
</feature>
<dbReference type="CDD" id="cd01948">
    <property type="entry name" value="EAL"/>
    <property type="match status" value="1"/>
</dbReference>
<dbReference type="Pfam" id="PF12860">
    <property type="entry name" value="PAS_7"/>
    <property type="match status" value="2"/>
</dbReference>
<dbReference type="InterPro" id="IPR001633">
    <property type="entry name" value="EAL_dom"/>
</dbReference>
<organism evidence="17 18">
    <name type="scientific">Sulfuritalea hydrogenivorans sk43H</name>
    <dbReference type="NCBI Taxonomy" id="1223802"/>
    <lineage>
        <taxon>Bacteria</taxon>
        <taxon>Pseudomonadati</taxon>
        <taxon>Pseudomonadota</taxon>
        <taxon>Betaproteobacteria</taxon>
        <taxon>Nitrosomonadales</taxon>
        <taxon>Sterolibacteriaceae</taxon>
        <taxon>Sulfuritalea</taxon>
    </lineage>
</organism>
<evidence type="ECO:0000256" key="12">
    <source>
        <dbReference type="SAM" id="Phobius"/>
    </source>
</evidence>
<dbReference type="SMART" id="SM00086">
    <property type="entry name" value="PAC"/>
    <property type="match status" value="3"/>
</dbReference>
<feature type="transmembrane region" description="Helical" evidence="12">
    <location>
        <begin position="74"/>
        <end position="94"/>
    </location>
</feature>
<dbReference type="Pfam" id="PF00990">
    <property type="entry name" value="GGDEF"/>
    <property type="match status" value="1"/>
</dbReference>
<dbReference type="Gene3D" id="3.30.450.20">
    <property type="entry name" value="PAS domain"/>
    <property type="match status" value="4"/>
</dbReference>
<keyword evidence="3" id="KW-0997">Cell inner membrane</keyword>
<dbReference type="FunFam" id="3.30.70.270:FF:000001">
    <property type="entry name" value="Diguanylate cyclase domain protein"/>
    <property type="match status" value="1"/>
</dbReference>
<dbReference type="GO" id="GO:0000166">
    <property type="term" value="F:nucleotide binding"/>
    <property type="evidence" value="ECO:0007669"/>
    <property type="project" value="UniProtKB-KW"/>
</dbReference>
<keyword evidence="6" id="KW-0677">Repeat</keyword>
<dbReference type="PANTHER" id="PTHR44757:SF2">
    <property type="entry name" value="BIOFILM ARCHITECTURE MAINTENANCE PROTEIN MBAA"/>
    <property type="match status" value="1"/>
</dbReference>
<feature type="domain" description="PAS" evidence="13">
    <location>
        <begin position="481"/>
        <end position="553"/>
    </location>
</feature>
<dbReference type="Gene3D" id="3.20.20.450">
    <property type="entry name" value="EAL domain"/>
    <property type="match status" value="1"/>
</dbReference>
<evidence type="ECO:0000259" key="16">
    <source>
        <dbReference type="PROSITE" id="PS50887"/>
    </source>
</evidence>
<evidence type="ECO:0000256" key="3">
    <source>
        <dbReference type="ARBA" id="ARBA00022519"/>
    </source>
</evidence>
<dbReference type="KEGG" id="shd:SUTH_00755"/>
<dbReference type="Pfam" id="PF00563">
    <property type="entry name" value="EAL"/>
    <property type="match status" value="1"/>
</dbReference>
<dbReference type="FunFam" id="3.20.20.450:FF:000001">
    <property type="entry name" value="Cyclic di-GMP phosphodiesterase yahA"/>
    <property type="match status" value="1"/>
</dbReference>
<evidence type="ECO:0000256" key="4">
    <source>
        <dbReference type="ARBA" id="ARBA00022679"/>
    </source>
</evidence>
<evidence type="ECO:0000256" key="11">
    <source>
        <dbReference type="SAM" id="Coils"/>
    </source>
</evidence>
<comment type="catalytic activity">
    <reaction evidence="10">
        <text>3',3'-c-di-GMP + H2O = 5'-phosphoguanylyl(3'-&gt;5')guanosine + H(+)</text>
        <dbReference type="Rhea" id="RHEA:24902"/>
        <dbReference type="ChEBI" id="CHEBI:15377"/>
        <dbReference type="ChEBI" id="CHEBI:15378"/>
        <dbReference type="ChEBI" id="CHEBI:58754"/>
        <dbReference type="ChEBI" id="CHEBI:58805"/>
        <dbReference type="EC" id="3.1.4.52"/>
    </reaction>
    <physiologicalReaction direction="left-to-right" evidence="10">
        <dbReference type="Rhea" id="RHEA:24903"/>
    </physiologicalReaction>
</comment>
<sequence>MAAIFSDASSLMKSVREEVVMTTYSVGMVAGTVLMLGNMSRNLDLGNSLSIPHSVLYLSFLTVYVLRKRIGAQWLAAILLMALYLGGTFGYLIYGFIGNSAPLYLTLCIIAATFYGPRGGMAAAIAAGATMTVVATLAISGNLVYSYDLKSFVGSPFSWVAALTTFAAMAAMMLTQVGQMHRRLESLLRDQQARIKEMADANLRLNAEIAARTTVEAELRRQSALLENILGNLPQGISVFDDRLKLLVWNEGMVDVLELPHEIVVRGVAFEDLIRIPAQRGDYGPGDPEEQVRQRRELALKFEPHSFERTRASGRTHLVVGKPFHLDGRIAGFITTYTDITDRKQAELEIRRSNAVLQSILDNMPGGVSVVNGDLRMIACNQLFKQLLEMPDELFVDPQPSFESFIRYNAARGEYGDKNLEQKIAETLERARHPVAHMFERERPNGSVLEIRGAPLPDGGFITIYTDVTARKQAERELLHLHERFSLALKTVGLGIFDWDAKEDKLLADARVFEIFGVSPNGRNNRFNDWTDYLHPEDREQTLARIIAMLRAKEADFKLSYRIVRPDGEIRHLEVHNHIVRDASGRTLRLIGADFDVTERKRTEERLRLTEQVFDHSPVAIVITDSENRIISVNESFVRISGYGESEVLGRDPKFLASGLHNAEFFERMWQALQEGDFWEGEVWDRRKTGEIYPKWMTINVVRDREDAGRMHYVAIFSDITERKQAEEHIHHLAHHDPLTTLPNRMALEARLEQSIAEANRNQRSVAVMFLDLDRFKTINDTLGHHVGDLLLIEVARRLRQTVRSSDTVARHGGDEFVVVLPALETPDVAATLAGNILKTLSEPYLIDGNTLHSTPSIGVSLYPQDGRDVDTVMKYADTAMYHAKDMGRNGFQFFSPEMNRAAMERLDIERQLRDALKLDQFALHYQPRLDRNGRVTGVEALIRWNRPGHGLQPPGRFIPIAEESDLIILIGEWVLATAAAQLVAWQKAGIEMPSVAINLSARQLRLAGLPGQIAAVLQDSRLPAALLEFEVTETMAMENPERASRLLGELRDMGIALAIDDFGTGYSSLAYLKRLPFDHLKIDRSFVAGIAHDQNDVAIVRGTIALAHSLGLTVVAEGVETAEQLALLKSADCDEFQGFHFSRPLPADELEVFLGKHSQTPTPP</sequence>
<dbReference type="CDD" id="cd01949">
    <property type="entry name" value="GGDEF"/>
    <property type="match status" value="1"/>
</dbReference>
<keyword evidence="2" id="KW-1003">Cell membrane</keyword>
<evidence type="ECO:0000256" key="9">
    <source>
        <dbReference type="ARBA" id="ARBA00023136"/>
    </source>
</evidence>
<proteinExistence type="predicted"/>
<dbReference type="AlphaFoldDB" id="W0SCS6"/>
<keyword evidence="8 12" id="KW-1133">Transmembrane helix</keyword>
<feature type="domain" description="GGDEF" evidence="16">
    <location>
        <begin position="764"/>
        <end position="897"/>
    </location>
</feature>
<keyword evidence="7" id="KW-0547">Nucleotide-binding</keyword>
<feature type="coiled-coil region" evidence="11">
    <location>
        <begin position="181"/>
        <end position="208"/>
    </location>
</feature>
<dbReference type="InterPro" id="IPR029787">
    <property type="entry name" value="Nucleotide_cyclase"/>
</dbReference>
<dbReference type="FunFam" id="2.10.70.100:FF:000001">
    <property type="entry name" value="Sensory transduction histidine kinase"/>
    <property type="match status" value="1"/>
</dbReference>
<dbReference type="GO" id="GO:0071732">
    <property type="term" value="P:cellular response to nitric oxide"/>
    <property type="evidence" value="ECO:0007669"/>
    <property type="project" value="UniProtKB-ARBA"/>
</dbReference>
<feature type="transmembrane region" description="Helical" evidence="12">
    <location>
        <begin position="49"/>
        <end position="67"/>
    </location>
</feature>
<evidence type="ECO:0000256" key="6">
    <source>
        <dbReference type="ARBA" id="ARBA00022737"/>
    </source>
</evidence>
<dbReference type="SMART" id="SM00091">
    <property type="entry name" value="PAS"/>
    <property type="match status" value="4"/>
</dbReference>
<feature type="domain" description="PAC" evidence="14">
    <location>
        <begin position="557"/>
        <end position="609"/>
    </location>
</feature>
<dbReference type="GO" id="GO:0016740">
    <property type="term" value="F:transferase activity"/>
    <property type="evidence" value="ECO:0007669"/>
    <property type="project" value="UniProtKB-KW"/>
</dbReference>
<dbReference type="SMART" id="SM00052">
    <property type="entry name" value="EAL"/>
    <property type="match status" value="1"/>
</dbReference>
<dbReference type="NCBIfam" id="TIGR00254">
    <property type="entry name" value="GGDEF"/>
    <property type="match status" value="1"/>
</dbReference>
<name>W0SCS6_9PROT</name>
<keyword evidence="9 12" id="KW-0472">Membrane</keyword>
<protein>
    <submittedName>
        <fullName evidence="17">PAS domain S-box/diguanylate cyclase (GGDEF) domain-containing protein</fullName>
    </submittedName>
</protein>
<dbReference type="GO" id="GO:0005886">
    <property type="term" value="C:plasma membrane"/>
    <property type="evidence" value="ECO:0007669"/>
    <property type="project" value="UniProtKB-SubCell"/>
</dbReference>
<dbReference type="InterPro" id="IPR035919">
    <property type="entry name" value="EAL_sf"/>
</dbReference>
<dbReference type="PROSITE" id="PS50887">
    <property type="entry name" value="GGDEF"/>
    <property type="match status" value="1"/>
</dbReference>
<dbReference type="Pfam" id="PF13426">
    <property type="entry name" value="PAS_9"/>
    <property type="match status" value="1"/>
</dbReference>
<feature type="domain" description="EAL" evidence="15">
    <location>
        <begin position="906"/>
        <end position="1159"/>
    </location>
</feature>
<evidence type="ECO:0000256" key="2">
    <source>
        <dbReference type="ARBA" id="ARBA00022475"/>
    </source>
</evidence>